<dbReference type="GO" id="GO:0071949">
    <property type="term" value="F:FAD binding"/>
    <property type="evidence" value="ECO:0007669"/>
    <property type="project" value="InterPro"/>
</dbReference>
<dbReference type="AlphaFoldDB" id="W0DPI0"/>
<evidence type="ECO:0000256" key="4">
    <source>
        <dbReference type="ARBA" id="ARBA00022630"/>
    </source>
</evidence>
<evidence type="ECO:0000256" key="7">
    <source>
        <dbReference type="ARBA" id="ARBA00023033"/>
    </source>
</evidence>
<evidence type="ECO:0000256" key="3">
    <source>
        <dbReference type="ARBA" id="ARBA00005349"/>
    </source>
</evidence>
<accession>W0DPI0</accession>
<organism evidence="9 10">
    <name type="scientific">Thioalkalivibrio paradoxus ARh 1</name>
    <dbReference type="NCBI Taxonomy" id="713585"/>
    <lineage>
        <taxon>Bacteria</taxon>
        <taxon>Pseudomonadati</taxon>
        <taxon>Pseudomonadota</taxon>
        <taxon>Gammaproteobacteria</taxon>
        <taxon>Chromatiales</taxon>
        <taxon>Ectothiorhodospiraceae</taxon>
        <taxon>Thioalkalivibrio</taxon>
    </lineage>
</organism>
<dbReference type="GO" id="GO:0016705">
    <property type="term" value="F:oxidoreductase activity, acting on paired donors, with incorporation or reduction of molecular oxygen"/>
    <property type="evidence" value="ECO:0007669"/>
    <property type="project" value="InterPro"/>
</dbReference>
<dbReference type="InterPro" id="IPR036188">
    <property type="entry name" value="FAD/NAD-bd_sf"/>
</dbReference>
<dbReference type="InterPro" id="IPR010971">
    <property type="entry name" value="UbiH/COQ6"/>
</dbReference>
<comment type="similarity">
    <text evidence="3">Belongs to the UbiH/COQ6 family.</text>
</comment>
<dbReference type="PANTHER" id="PTHR43876">
    <property type="entry name" value="UBIQUINONE BIOSYNTHESIS MONOOXYGENASE COQ6, MITOCHONDRIAL"/>
    <property type="match status" value="1"/>
</dbReference>
<reference evidence="9 10" key="1">
    <citation type="submission" date="2013-12" db="EMBL/GenBank/DDBJ databases">
        <authorList>
            <consortium name="DOE Joint Genome Institute"/>
            <person name="Muyzer G."/>
            <person name="Huntemann M."/>
            <person name="Han J."/>
            <person name="Chen A."/>
            <person name="Kyrpides N."/>
            <person name="Mavromatis K."/>
            <person name="Markowitz V."/>
            <person name="Palaniappan K."/>
            <person name="Ivanova N."/>
            <person name="Schaumberg A."/>
            <person name="Pati A."/>
            <person name="Liolios K."/>
            <person name="Nordberg H.P."/>
            <person name="Cantor M.N."/>
            <person name="Hua S.X."/>
            <person name="Woyke T."/>
        </authorList>
    </citation>
    <scope>NUCLEOTIDE SEQUENCE [LARGE SCALE GENOMIC DNA]</scope>
    <source>
        <strain evidence="9 10">ARh 1</strain>
    </source>
</reference>
<keyword evidence="7" id="KW-0503">Monooxygenase</keyword>
<comment type="cofactor">
    <cofactor evidence="1">
        <name>FAD</name>
        <dbReference type="ChEBI" id="CHEBI:57692"/>
    </cofactor>
</comment>
<keyword evidence="10" id="KW-1185">Reference proteome</keyword>
<comment type="pathway">
    <text evidence="2">Cofactor biosynthesis; ubiquinone biosynthesis.</text>
</comment>
<protein>
    <submittedName>
        <fullName evidence="9">Ubiquinone biosynthesis protein UbiH</fullName>
    </submittedName>
</protein>
<dbReference type="InterPro" id="IPR002938">
    <property type="entry name" value="FAD-bd"/>
</dbReference>
<dbReference type="EMBL" id="CP007029">
    <property type="protein sequence ID" value="AHE98755.1"/>
    <property type="molecule type" value="Genomic_DNA"/>
</dbReference>
<keyword evidence="9" id="KW-0830">Ubiquinone</keyword>
<evidence type="ECO:0000256" key="2">
    <source>
        <dbReference type="ARBA" id="ARBA00004749"/>
    </source>
</evidence>
<dbReference type="OrthoDB" id="9769565at2"/>
<feature type="domain" description="FAD-binding" evidence="8">
    <location>
        <begin position="8"/>
        <end position="346"/>
    </location>
</feature>
<dbReference type="InterPro" id="IPR051205">
    <property type="entry name" value="UbiH/COQ6_monooxygenase"/>
</dbReference>
<dbReference type="SUPFAM" id="SSF51905">
    <property type="entry name" value="FAD/NAD(P)-binding domain"/>
    <property type="match status" value="1"/>
</dbReference>
<dbReference type="GO" id="GO:0006744">
    <property type="term" value="P:ubiquinone biosynthetic process"/>
    <property type="evidence" value="ECO:0007669"/>
    <property type="project" value="UniProtKB-UniPathway"/>
</dbReference>
<gene>
    <name evidence="9" type="ORF">THITH_11415</name>
</gene>
<dbReference type="PRINTS" id="PR00420">
    <property type="entry name" value="RNGMNOXGNASE"/>
</dbReference>
<dbReference type="HOGENOM" id="CLU_009665_8_3_6"/>
<dbReference type="PANTHER" id="PTHR43876:SF7">
    <property type="entry name" value="UBIQUINONE BIOSYNTHESIS MONOOXYGENASE COQ6, MITOCHONDRIAL"/>
    <property type="match status" value="1"/>
</dbReference>
<dbReference type="STRING" id="713585.THITH_11415"/>
<sequence length="391" mass="42360">MTGQGGEFDCVVVGGGAAGAATALGLLRAGWRVALVERNPRPRFPKGTPVTRVATLNAASMRLLEDLGVAQAVLDRRGHAFYRMEVWDAHSTAAIRFDADELGVPALGWTVELLALETSLWEALEANGADLRAETRWRAIDWRPDRVDLHLQGGGVLRTRLLVAADGGESPLRTRAGIAVRRTPYHASGVVATVGTRFAHEDTAWQRFDHDAIVAFLPLADGRCSIVWSQPDYAAEAVMALDDDAFARALEDAFGGRLGTIESVSPRHLFPLVGRQAQDYARGRLVLVGDAAHTIHPLAGQGLNLGFADVQALLEALPDEAGGDPAGTAGLREYTRSRRLENETMLRAMEGLRWLFGSRQPLVAALRAAGVRQTDRRDLLKRFFALRALGL</sequence>
<dbReference type="Proteomes" id="UP000005289">
    <property type="component" value="Chromosome"/>
</dbReference>
<dbReference type="RefSeq" id="WP_006748026.1">
    <property type="nucleotide sequence ID" value="NZ_CP007029.1"/>
</dbReference>
<keyword evidence="6" id="KW-0560">Oxidoreductase</keyword>
<name>W0DPI0_9GAMM</name>
<dbReference type="Gene3D" id="3.50.50.60">
    <property type="entry name" value="FAD/NAD(P)-binding domain"/>
    <property type="match status" value="2"/>
</dbReference>
<keyword evidence="5" id="KW-0274">FAD</keyword>
<evidence type="ECO:0000313" key="10">
    <source>
        <dbReference type="Proteomes" id="UP000005289"/>
    </source>
</evidence>
<dbReference type="PROSITE" id="PS01304">
    <property type="entry name" value="UBIH"/>
    <property type="match status" value="1"/>
</dbReference>
<keyword evidence="4" id="KW-0285">Flavoprotein</keyword>
<evidence type="ECO:0000256" key="6">
    <source>
        <dbReference type="ARBA" id="ARBA00023002"/>
    </source>
</evidence>
<dbReference type="Pfam" id="PF01494">
    <property type="entry name" value="FAD_binding_3"/>
    <property type="match status" value="1"/>
</dbReference>
<evidence type="ECO:0000256" key="1">
    <source>
        <dbReference type="ARBA" id="ARBA00001974"/>
    </source>
</evidence>
<dbReference type="KEGG" id="tti:THITH_11415"/>
<dbReference type="NCBIfam" id="TIGR01988">
    <property type="entry name" value="Ubi-OHases"/>
    <property type="match status" value="1"/>
</dbReference>
<evidence type="ECO:0000313" key="9">
    <source>
        <dbReference type="EMBL" id="AHE98755.1"/>
    </source>
</evidence>
<dbReference type="UniPathway" id="UPA00232"/>
<evidence type="ECO:0000256" key="5">
    <source>
        <dbReference type="ARBA" id="ARBA00022827"/>
    </source>
</evidence>
<dbReference type="GO" id="GO:0004497">
    <property type="term" value="F:monooxygenase activity"/>
    <property type="evidence" value="ECO:0007669"/>
    <property type="project" value="UniProtKB-KW"/>
</dbReference>
<evidence type="ECO:0000259" key="8">
    <source>
        <dbReference type="Pfam" id="PF01494"/>
    </source>
</evidence>
<proteinExistence type="inferred from homology"/>
<dbReference type="InterPro" id="IPR018168">
    <property type="entry name" value="Ubi_Hdrlase_CS"/>
</dbReference>